<evidence type="ECO:0000313" key="3">
    <source>
        <dbReference type="Proteomes" id="UP001170959"/>
    </source>
</evidence>
<dbReference type="Proteomes" id="UP001170959">
    <property type="component" value="Unassembled WGS sequence"/>
</dbReference>
<proteinExistence type="predicted"/>
<feature type="domain" description="DUF6808" evidence="1">
    <location>
        <begin position="161"/>
        <end position="220"/>
    </location>
</feature>
<dbReference type="InterPro" id="IPR049214">
    <property type="entry name" value="DUF6808"/>
</dbReference>
<name>A0AAJ1QHM6_9FLAO</name>
<dbReference type="AlphaFoldDB" id="A0AAJ1QHM6"/>
<comment type="caution">
    <text evidence="2">The sequence shown here is derived from an EMBL/GenBank/DDBJ whole genome shotgun (WGS) entry which is preliminary data.</text>
</comment>
<accession>A0AAJ1QHM6</accession>
<reference evidence="2" key="2">
    <citation type="journal article" date="2022" name="Sci. Total Environ.">
        <title>Prevalence, transmission, and molecular epidemiology of tet(X)-positive bacteria among humans, animals, and environmental niches in China: An epidemiological, and genomic-based study.</title>
        <authorList>
            <person name="Dong N."/>
            <person name="Zeng Y."/>
            <person name="Cai C."/>
            <person name="Sun C."/>
            <person name="Lu J."/>
            <person name="Liu C."/>
            <person name="Zhou H."/>
            <person name="Sun Q."/>
            <person name="Shu L."/>
            <person name="Wang H."/>
            <person name="Wang Y."/>
            <person name="Wang S."/>
            <person name="Wu C."/>
            <person name="Chan E.W."/>
            <person name="Chen G."/>
            <person name="Shen Z."/>
            <person name="Chen S."/>
            <person name="Zhang R."/>
        </authorList>
    </citation>
    <scope>NUCLEOTIDE SEQUENCE</scope>
    <source>
        <strain evidence="2">R655-4</strain>
    </source>
</reference>
<dbReference type="EMBL" id="JACAGJ010000012">
    <property type="protein sequence ID" value="MDM1074203.1"/>
    <property type="molecule type" value="Genomic_DNA"/>
</dbReference>
<gene>
    <name evidence="2" type="ORF">HX001_17090</name>
</gene>
<protein>
    <recommendedName>
        <fullName evidence="1">DUF6808 domain-containing protein</fullName>
    </recommendedName>
</protein>
<organism evidence="2 3">
    <name type="scientific">Empedobacter brevis</name>
    <dbReference type="NCBI Taxonomy" id="247"/>
    <lineage>
        <taxon>Bacteria</taxon>
        <taxon>Pseudomonadati</taxon>
        <taxon>Bacteroidota</taxon>
        <taxon>Flavobacteriia</taxon>
        <taxon>Flavobacteriales</taxon>
        <taxon>Weeksellaceae</taxon>
        <taxon>Empedobacter</taxon>
    </lineage>
</organism>
<evidence type="ECO:0000259" key="1">
    <source>
        <dbReference type="Pfam" id="PF20647"/>
    </source>
</evidence>
<sequence length="222" mass="25344">MITILLVFISCVATGLAIRECHKSTEQTKQFNDLVSTGAKATVIKEYIRDSIEHVVYQDKIIPDNEAAKRLAISKSYADSLEKALKISLNKIDQVTKVNAELKAKVQLKPNEANNLVYQDRWLTLNYNQDSNQVAVNYDVGLNIARYSDRNWFLGKKTNYIDVFSDDPRVKIKGLQTFRVEEQKQRPLSIGIQLGYGIYQQNNQIKTTPYVGVGLNYNLFNF</sequence>
<dbReference type="RefSeq" id="WP_286494440.1">
    <property type="nucleotide sequence ID" value="NZ_JACAGJ010000012.1"/>
</dbReference>
<evidence type="ECO:0000313" key="2">
    <source>
        <dbReference type="EMBL" id="MDM1074203.1"/>
    </source>
</evidence>
<dbReference type="Pfam" id="PF20647">
    <property type="entry name" value="DUF6808"/>
    <property type="match status" value="1"/>
</dbReference>
<reference evidence="2" key="1">
    <citation type="submission" date="2020-06" db="EMBL/GenBank/DDBJ databases">
        <authorList>
            <person name="Dong N."/>
        </authorList>
    </citation>
    <scope>NUCLEOTIDE SEQUENCE</scope>
    <source>
        <strain evidence="2">R655-4</strain>
    </source>
</reference>